<accession>A0A6J4NX78</accession>
<dbReference type="AlphaFoldDB" id="A0A6J4NX78"/>
<evidence type="ECO:0000256" key="1">
    <source>
        <dbReference type="ARBA" id="ARBA00022679"/>
    </source>
</evidence>
<name>A0A6J4NX78_9CHLR</name>
<dbReference type="InterPro" id="IPR050861">
    <property type="entry name" value="Dihydroxyacetone_Kinase"/>
</dbReference>
<evidence type="ECO:0000259" key="3">
    <source>
        <dbReference type="PROSITE" id="PS51480"/>
    </source>
</evidence>
<dbReference type="GO" id="GO:0019563">
    <property type="term" value="P:glycerol catabolic process"/>
    <property type="evidence" value="ECO:0007669"/>
    <property type="project" value="TreeGrafter"/>
</dbReference>
<sequence length="217" mass="23229">MVITAEHVMRYLERVRSEIITHRDELTRLDGAIGDADHGANLERGFDAVAEKLLDLAGKDIGTLLKTTGVTLVSTVGGSAGPLYGTAFIRSGIALADLYEIDETQFVMAMEAALEGIQTRGRAQRGEKTIVDALAPAVDTLRDALAHDTDPLTALQQAVMAAERGMRETIPMVATKGRASYLGERSIGHQDPGATSTYFMLKAMLDVVVEHGSSDDS</sequence>
<evidence type="ECO:0000313" key="4">
    <source>
        <dbReference type="EMBL" id="CAA9396457.1"/>
    </source>
</evidence>
<dbReference type="SUPFAM" id="SSF101473">
    <property type="entry name" value="DhaL-like"/>
    <property type="match status" value="1"/>
</dbReference>
<dbReference type="PANTHER" id="PTHR28629:SF4">
    <property type="entry name" value="TRIOKINASE_FMN CYCLASE"/>
    <property type="match status" value="1"/>
</dbReference>
<dbReference type="InterPro" id="IPR004007">
    <property type="entry name" value="DhaL_dom"/>
</dbReference>
<evidence type="ECO:0000256" key="2">
    <source>
        <dbReference type="ARBA" id="ARBA00022777"/>
    </source>
</evidence>
<dbReference type="EC" id="2.7.1.121" evidence="4"/>
<dbReference type="SMART" id="SM01120">
    <property type="entry name" value="Dak2"/>
    <property type="match status" value="1"/>
</dbReference>
<keyword evidence="4" id="KW-0670">Pyruvate</keyword>
<dbReference type="GO" id="GO:0047324">
    <property type="term" value="F:phosphoenolpyruvate-glycerone phosphotransferase activity"/>
    <property type="evidence" value="ECO:0007669"/>
    <property type="project" value="UniProtKB-EC"/>
</dbReference>
<dbReference type="EMBL" id="CADCTR010003356">
    <property type="protein sequence ID" value="CAA9396457.1"/>
    <property type="molecule type" value="Genomic_DNA"/>
</dbReference>
<dbReference type="Gene3D" id="1.25.40.340">
    <property type="match status" value="1"/>
</dbReference>
<dbReference type="NCBIfam" id="TIGR02365">
    <property type="entry name" value="dha_L_ycgS"/>
    <property type="match status" value="1"/>
</dbReference>
<dbReference type="Pfam" id="PF02734">
    <property type="entry name" value="Dak2"/>
    <property type="match status" value="1"/>
</dbReference>
<gene>
    <name evidence="4" type="ORF">AVDCRST_MAG93-9995</name>
</gene>
<dbReference type="InterPro" id="IPR012737">
    <property type="entry name" value="DhaK_L_YcgS"/>
</dbReference>
<keyword evidence="2" id="KW-0418">Kinase</keyword>
<proteinExistence type="predicted"/>
<protein>
    <submittedName>
        <fullName evidence="4">Phosphoenolpyruvate-dihydroxyacetone phosphotransferase, ADP-binding subunit DhaL</fullName>
        <ecNumber evidence="4">2.7.1.121</ecNumber>
    </submittedName>
</protein>
<dbReference type="PROSITE" id="PS51480">
    <property type="entry name" value="DHAL"/>
    <property type="match status" value="1"/>
</dbReference>
<dbReference type="InterPro" id="IPR036117">
    <property type="entry name" value="DhaL_dom_sf"/>
</dbReference>
<reference evidence="4" key="1">
    <citation type="submission" date="2020-02" db="EMBL/GenBank/DDBJ databases">
        <authorList>
            <person name="Meier V. D."/>
        </authorList>
    </citation>
    <scope>NUCLEOTIDE SEQUENCE</scope>
    <source>
        <strain evidence="4">AVDCRST_MAG93</strain>
    </source>
</reference>
<dbReference type="GO" id="GO:0005829">
    <property type="term" value="C:cytosol"/>
    <property type="evidence" value="ECO:0007669"/>
    <property type="project" value="TreeGrafter"/>
</dbReference>
<dbReference type="FunFam" id="1.25.40.340:FF:000002">
    <property type="entry name" value="Dihydroxyacetone kinase, L subunit"/>
    <property type="match status" value="1"/>
</dbReference>
<dbReference type="GO" id="GO:0004371">
    <property type="term" value="F:glycerone kinase activity"/>
    <property type="evidence" value="ECO:0007669"/>
    <property type="project" value="InterPro"/>
</dbReference>
<feature type="domain" description="DhaL" evidence="3">
    <location>
        <begin position="6"/>
        <end position="206"/>
    </location>
</feature>
<organism evidence="4">
    <name type="scientific">uncultured Chloroflexia bacterium</name>
    <dbReference type="NCBI Taxonomy" id="1672391"/>
    <lineage>
        <taxon>Bacteria</taxon>
        <taxon>Bacillati</taxon>
        <taxon>Chloroflexota</taxon>
        <taxon>Chloroflexia</taxon>
        <taxon>environmental samples</taxon>
    </lineage>
</organism>
<keyword evidence="1 4" id="KW-0808">Transferase</keyword>
<dbReference type="PANTHER" id="PTHR28629">
    <property type="entry name" value="TRIOKINASE/FMN CYCLASE"/>
    <property type="match status" value="1"/>
</dbReference>